<feature type="region of interest" description="Disordered" evidence="1">
    <location>
        <begin position="80"/>
        <end position="160"/>
    </location>
</feature>
<feature type="compositionally biased region" description="Basic and acidic residues" evidence="1">
    <location>
        <begin position="134"/>
        <end position="160"/>
    </location>
</feature>
<dbReference type="EMBL" id="PZQS01000012">
    <property type="protein sequence ID" value="PVD20755.1"/>
    <property type="molecule type" value="Genomic_DNA"/>
</dbReference>
<protein>
    <submittedName>
        <fullName evidence="2">Uncharacterized protein</fullName>
    </submittedName>
</protein>
<dbReference type="Proteomes" id="UP000245119">
    <property type="component" value="Linkage Group LG12"/>
</dbReference>
<accession>A0A2T7NHX3</accession>
<dbReference type="AlphaFoldDB" id="A0A2T7NHX3"/>
<evidence type="ECO:0000256" key="1">
    <source>
        <dbReference type="SAM" id="MobiDB-lite"/>
    </source>
</evidence>
<name>A0A2T7NHX3_POMCA</name>
<gene>
    <name evidence="2" type="ORF">C0Q70_18916</name>
</gene>
<feature type="region of interest" description="Disordered" evidence="1">
    <location>
        <begin position="1"/>
        <end position="50"/>
    </location>
</feature>
<evidence type="ECO:0000313" key="3">
    <source>
        <dbReference type="Proteomes" id="UP000245119"/>
    </source>
</evidence>
<reference evidence="2 3" key="1">
    <citation type="submission" date="2018-04" db="EMBL/GenBank/DDBJ databases">
        <title>The genome of golden apple snail Pomacea canaliculata provides insight into stress tolerance and invasive adaptation.</title>
        <authorList>
            <person name="Liu C."/>
            <person name="Liu B."/>
            <person name="Ren Y."/>
            <person name="Zhang Y."/>
            <person name="Wang H."/>
            <person name="Li S."/>
            <person name="Jiang F."/>
            <person name="Yin L."/>
            <person name="Zhang G."/>
            <person name="Qian W."/>
            <person name="Fan W."/>
        </authorList>
    </citation>
    <scope>NUCLEOTIDE SEQUENCE [LARGE SCALE GENOMIC DNA]</scope>
    <source>
        <strain evidence="2">SZHN2017</strain>
        <tissue evidence="2">Muscle</tissue>
    </source>
</reference>
<comment type="caution">
    <text evidence="2">The sequence shown here is derived from an EMBL/GenBank/DDBJ whole genome shotgun (WGS) entry which is preliminary data.</text>
</comment>
<sequence>MAATTRQATALMGVNPTGTGRAASRFLRPEQRPSKTPAVLGTRRPSRGDAPPVPGVAGIHCEVTAFWPLVCCSCGIGSAKRDGTRTGPDGPVSALVPQPGDHGKHLHCREWLPMEEEMEAAQGGDKGNASGEMAESKRSSEKTSGKGEYIEREPKVYRRE</sequence>
<evidence type="ECO:0000313" key="2">
    <source>
        <dbReference type="EMBL" id="PVD20755.1"/>
    </source>
</evidence>
<keyword evidence="3" id="KW-1185">Reference proteome</keyword>
<proteinExistence type="predicted"/>
<organism evidence="2 3">
    <name type="scientific">Pomacea canaliculata</name>
    <name type="common">Golden apple snail</name>
    <dbReference type="NCBI Taxonomy" id="400727"/>
    <lineage>
        <taxon>Eukaryota</taxon>
        <taxon>Metazoa</taxon>
        <taxon>Spiralia</taxon>
        <taxon>Lophotrochozoa</taxon>
        <taxon>Mollusca</taxon>
        <taxon>Gastropoda</taxon>
        <taxon>Caenogastropoda</taxon>
        <taxon>Architaenioglossa</taxon>
        <taxon>Ampullarioidea</taxon>
        <taxon>Ampullariidae</taxon>
        <taxon>Pomacea</taxon>
    </lineage>
</organism>